<feature type="compositionally biased region" description="Polar residues" evidence="7">
    <location>
        <begin position="28"/>
        <end position="39"/>
    </location>
</feature>
<dbReference type="SMART" id="SM00397">
    <property type="entry name" value="t_SNARE"/>
    <property type="match status" value="1"/>
</dbReference>
<evidence type="ECO:0000256" key="6">
    <source>
        <dbReference type="SAM" id="Coils"/>
    </source>
</evidence>
<dbReference type="GO" id="GO:0006886">
    <property type="term" value="P:intracellular protein transport"/>
    <property type="evidence" value="ECO:0007669"/>
    <property type="project" value="InterPro"/>
</dbReference>
<evidence type="ECO:0000256" key="8">
    <source>
        <dbReference type="SAM" id="Phobius"/>
    </source>
</evidence>
<gene>
    <name evidence="10" type="primary">SYP121</name>
    <name evidence="10" type="ORF">KSP39_PZI000449</name>
</gene>
<dbReference type="InterPro" id="IPR006012">
    <property type="entry name" value="Syntaxin/epimorphin_CS"/>
</dbReference>
<sequence>MNNLFSASWRREPTSPGGTIQMMGRPNSGDSPASATDGGTNLDKFFENVESIKEDLQRIERAHRSLHESNESLKTVHSSATVRDLRTRMDGDVANSLKLAKLIKLKLESLDRSNISNRFIPGSGPGSSADRTRTSVVAGLRKKLKDQMEAFGELRQRVAADHREAVGRRYYAVTGEKADEATVDAMAGAAEAEGEGILKAAIQGRGALEAAVAEMRERKGAVAQLERSLIELHQVFLDMSVMVEAQGHQIDDIESQVGKASSFVERGVGQLHQARRHQKNTRKWTFIGILILLIIVLVIVLPIVLKN</sequence>
<dbReference type="PROSITE" id="PS00914">
    <property type="entry name" value="SYNTAXIN"/>
    <property type="match status" value="1"/>
</dbReference>
<evidence type="ECO:0000256" key="7">
    <source>
        <dbReference type="SAM" id="MobiDB-lite"/>
    </source>
</evidence>
<dbReference type="PANTHER" id="PTHR19957">
    <property type="entry name" value="SYNTAXIN"/>
    <property type="match status" value="1"/>
</dbReference>
<keyword evidence="8" id="KW-0472">Membrane</keyword>
<dbReference type="GO" id="GO:0005484">
    <property type="term" value="F:SNAP receptor activity"/>
    <property type="evidence" value="ECO:0007669"/>
    <property type="project" value="InterPro"/>
</dbReference>
<evidence type="ECO:0000256" key="1">
    <source>
        <dbReference type="ARBA" id="ARBA00004521"/>
    </source>
</evidence>
<evidence type="ECO:0000259" key="9">
    <source>
        <dbReference type="PROSITE" id="PS50192"/>
    </source>
</evidence>
<dbReference type="SUPFAM" id="SSF47661">
    <property type="entry name" value="t-snare proteins"/>
    <property type="match status" value="1"/>
</dbReference>
<evidence type="ECO:0000256" key="2">
    <source>
        <dbReference type="ARBA" id="ARBA00009063"/>
    </source>
</evidence>
<keyword evidence="11" id="KW-1185">Reference proteome</keyword>
<evidence type="ECO:0000313" key="11">
    <source>
        <dbReference type="Proteomes" id="UP001418222"/>
    </source>
</evidence>
<dbReference type="Gene3D" id="1.20.58.70">
    <property type="match status" value="1"/>
</dbReference>
<comment type="caution">
    <text evidence="10">The sequence shown here is derived from an EMBL/GenBank/DDBJ whole genome shotgun (WGS) entry which is preliminary data.</text>
</comment>
<dbReference type="Proteomes" id="UP001418222">
    <property type="component" value="Unassembled WGS sequence"/>
</dbReference>
<feature type="coiled-coil region" evidence="6">
    <location>
        <begin position="42"/>
        <end position="69"/>
    </location>
</feature>
<evidence type="ECO:0000313" key="10">
    <source>
        <dbReference type="EMBL" id="KAK8956558.1"/>
    </source>
</evidence>
<dbReference type="PANTHER" id="PTHR19957:SF80">
    <property type="entry name" value="SYNTAXIN-121"/>
    <property type="match status" value="1"/>
</dbReference>
<protein>
    <submittedName>
        <fullName evidence="10">Syntaxin-121</fullName>
    </submittedName>
</protein>
<dbReference type="GO" id="GO:0031201">
    <property type="term" value="C:SNARE complex"/>
    <property type="evidence" value="ECO:0007669"/>
    <property type="project" value="TreeGrafter"/>
</dbReference>
<keyword evidence="6" id="KW-0175">Coiled coil</keyword>
<dbReference type="GO" id="GO:0048278">
    <property type="term" value="P:vesicle docking"/>
    <property type="evidence" value="ECO:0007669"/>
    <property type="project" value="TreeGrafter"/>
</dbReference>
<dbReference type="Gene3D" id="1.20.5.110">
    <property type="match status" value="1"/>
</dbReference>
<dbReference type="FunFam" id="1.20.5.110:FF:000008">
    <property type="entry name" value="Syntaxin 132"/>
    <property type="match status" value="1"/>
</dbReference>
<dbReference type="CDD" id="cd00179">
    <property type="entry name" value="SynN"/>
    <property type="match status" value="1"/>
</dbReference>
<evidence type="ECO:0000256" key="5">
    <source>
        <dbReference type="RuleBase" id="RU003858"/>
    </source>
</evidence>
<dbReference type="GO" id="GO:0000149">
    <property type="term" value="F:SNARE binding"/>
    <property type="evidence" value="ECO:0007669"/>
    <property type="project" value="TreeGrafter"/>
</dbReference>
<comment type="subcellular location">
    <subcellularLocation>
        <location evidence="1">Cell membrane</location>
        <topology evidence="1">Single-pass type IV membrane protein</topology>
    </subcellularLocation>
</comment>
<keyword evidence="8" id="KW-1133">Transmembrane helix</keyword>
<accession>A0AAP0C012</accession>
<feature type="region of interest" description="Disordered" evidence="7">
    <location>
        <begin position="1"/>
        <end position="42"/>
    </location>
</feature>
<dbReference type="PROSITE" id="PS50192">
    <property type="entry name" value="T_SNARE"/>
    <property type="match status" value="1"/>
</dbReference>
<dbReference type="AlphaFoldDB" id="A0AAP0C012"/>
<dbReference type="EMBL" id="JBBWWQ010000001">
    <property type="protein sequence ID" value="KAK8956558.1"/>
    <property type="molecule type" value="Genomic_DNA"/>
</dbReference>
<name>A0AAP0C012_9ASPA</name>
<reference evidence="10 11" key="1">
    <citation type="journal article" date="2022" name="Nat. Plants">
        <title>Genomes of leafy and leafless Platanthera orchids illuminate the evolution of mycoheterotrophy.</title>
        <authorList>
            <person name="Li M.H."/>
            <person name="Liu K.W."/>
            <person name="Li Z."/>
            <person name="Lu H.C."/>
            <person name="Ye Q.L."/>
            <person name="Zhang D."/>
            <person name="Wang J.Y."/>
            <person name="Li Y.F."/>
            <person name="Zhong Z.M."/>
            <person name="Liu X."/>
            <person name="Yu X."/>
            <person name="Liu D.K."/>
            <person name="Tu X.D."/>
            <person name="Liu B."/>
            <person name="Hao Y."/>
            <person name="Liao X.Y."/>
            <person name="Jiang Y.T."/>
            <person name="Sun W.H."/>
            <person name="Chen J."/>
            <person name="Chen Y.Q."/>
            <person name="Ai Y."/>
            <person name="Zhai J.W."/>
            <person name="Wu S.S."/>
            <person name="Zhou Z."/>
            <person name="Hsiao Y.Y."/>
            <person name="Wu W.L."/>
            <person name="Chen Y.Y."/>
            <person name="Lin Y.F."/>
            <person name="Hsu J.L."/>
            <person name="Li C.Y."/>
            <person name="Wang Z.W."/>
            <person name="Zhao X."/>
            <person name="Zhong W.Y."/>
            <person name="Ma X.K."/>
            <person name="Ma L."/>
            <person name="Huang J."/>
            <person name="Chen G.Z."/>
            <person name="Huang M.Z."/>
            <person name="Huang L."/>
            <person name="Peng D.H."/>
            <person name="Luo Y.B."/>
            <person name="Zou S.Q."/>
            <person name="Chen S.P."/>
            <person name="Lan S."/>
            <person name="Tsai W.C."/>
            <person name="Van de Peer Y."/>
            <person name="Liu Z.J."/>
        </authorList>
    </citation>
    <scope>NUCLEOTIDE SEQUENCE [LARGE SCALE GENOMIC DNA]</scope>
    <source>
        <strain evidence="10">Lor287</strain>
    </source>
</reference>
<keyword evidence="8" id="KW-0812">Transmembrane</keyword>
<evidence type="ECO:0000256" key="3">
    <source>
        <dbReference type="ARBA" id="ARBA00022448"/>
    </source>
</evidence>
<feature type="domain" description="T-SNARE coiled-coil homology" evidence="9">
    <location>
        <begin position="212"/>
        <end position="274"/>
    </location>
</feature>
<dbReference type="CDD" id="cd15848">
    <property type="entry name" value="SNARE_syntaxin1-like"/>
    <property type="match status" value="1"/>
</dbReference>
<dbReference type="Pfam" id="PF00804">
    <property type="entry name" value="Syntaxin"/>
    <property type="match status" value="1"/>
</dbReference>
<dbReference type="InterPro" id="IPR045242">
    <property type="entry name" value="Syntaxin"/>
</dbReference>
<dbReference type="GO" id="GO:0006887">
    <property type="term" value="P:exocytosis"/>
    <property type="evidence" value="ECO:0007669"/>
    <property type="project" value="TreeGrafter"/>
</dbReference>
<keyword evidence="4" id="KW-0653">Protein transport</keyword>
<evidence type="ECO:0000256" key="4">
    <source>
        <dbReference type="ARBA" id="ARBA00022927"/>
    </source>
</evidence>
<feature type="transmembrane region" description="Helical" evidence="8">
    <location>
        <begin position="284"/>
        <end position="305"/>
    </location>
</feature>
<keyword evidence="3" id="KW-0813">Transport</keyword>
<dbReference type="SMART" id="SM00503">
    <property type="entry name" value="SynN"/>
    <property type="match status" value="1"/>
</dbReference>
<dbReference type="InterPro" id="IPR006011">
    <property type="entry name" value="Syntaxin_N"/>
</dbReference>
<dbReference type="FunFam" id="1.20.58.70:FF:000003">
    <property type="entry name" value="Qa-SNARE, Sso1/Syntaxin1-type, SYP12A-group"/>
    <property type="match status" value="1"/>
</dbReference>
<proteinExistence type="inferred from homology"/>
<organism evidence="10 11">
    <name type="scientific">Platanthera zijinensis</name>
    <dbReference type="NCBI Taxonomy" id="2320716"/>
    <lineage>
        <taxon>Eukaryota</taxon>
        <taxon>Viridiplantae</taxon>
        <taxon>Streptophyta</taxon>
        <taxon>Embryophyta</taxon>
        <taxon>Tracheophyta</taxon>
        <taxon>Spermatophyta</taxon>
        <taxon>Magnoliopsida</taxon>
        <taxon>Liliopsida</taxon>
        <taxon>Asparagales</taxon>
        <taxon>Orchidaceae</taxon>
        <taxon>Orchidoideae</taxon>
        <taxon>Orchideae</taxon>
        <taxon>Orchidinae</taxon>
        <taxon>Platanthera</taxon>
    </lineage>
</organism>
<comment type="similarity">
    <text evidence="2 5">Belongs to the syntaxin family.</text>
</comment>
<dbReference type="GO" id="GO:0006906">
    <property type="term" value="P:vesicle fusion"/>
    <property type="evidence" value="ECO:0007669"/>
    <property type="project" value="TreeGrafter"/>
</dbReference>
<dbReference type="GO" id="GO:0005886">
    <property type="term" value="C:plasma membrane"/>
    <property type="evidence" value="ECO:0007669"/>
    <property type="project" value="UniProtKB-SubCell"/>
</dbReference>
<dbReference type="InterPro" id="IPR010989">
    <property type="entry name" value="SNARE"/>
</dbReference>
<dbReference type="Pfam" id="PF05739">
    <property type="entry name" value="SNARE"/>
    <property type="match status" value="1"/>
</dbReference>
<dbReference type="GO" id="GO:0012505">
    <property type="term" value="C:endomembrane system"/>
    <property type="evidence" value="ECO:0007669"/>
    <property type="project" value="TreeGrafter"/>
</dbReference>
<dbReference type="InterPro" id="IPR000727">
    <property type="entry name" value="T_SNARE_dom"/>
</dbReference>